<dbReference type="EMBL" id="CP001431">
    <property type="protein sequence ID" value="ACT69554.1"/>
    <property type="molecule type" value="Genomic_DNA"/>
</dbReference>
<dbReference type="AlphaFoldDB" id="C6V578"/>
<sequence length="467" mass="50940">MRYIGVTESQKNPGRGASIFELDSVEELEEFEPVDAGWEVDKIPPGKTELEEFLTDNLDALKSNVADAVKQAKDSFEAVANVTKKSLTEQRDGDVKKRVKKRARGTFRGATSKTASSKSNNNRSTPEITEITGEAEAENVAASNNTQGKDTAFEETDLQSNQSTQNVDELPEPSAEELPETDDTKTGDSDVGRLEQELMSVDKEENSDPNSRGDSRATQNLDHEKTNHEIAPDQESYGEGESQQDTLKPNAITDTEDSGFSDPSQSESEDDQKSETAEDNQYRNLTLQDGATLETKIEDSSSTESSNSESADDQKKEAVQEKQDGNVAQQDNPLVCTCGCLLCDGVDEREETSRNNIFSAEEDVSQQNDPTVDPCECSCCSGSNEAKEEIQKGIPPMEVSRTVQSTQRGDANCSIEKGVTRTANSSEILAKILSSLPFCKSECASTVIYSTDPIIENIQGSRSEEQS</sequence>
<dbReference type="HOGENOM" id="CLU_556460_0_0_5"/>
<feature type="region of interest" description="Disordered" evidence="1">
    <location>
        <begin position="87"/>
        <end position="328"/>
    </location>
</feature>
<feature type="compositionally biased region" description="Basic and acidic residues" evidence="1">
    <location>
        <begin position="312"/>
        <end position="324"/>
    </location>
</feature>
<accession>C6V578</accession>
<keyword evidence="3" id="KW-1185">Reference proteome</keyword>
<feature type="compositionally biased region" description="Polar residues" evidence="1">
    <location>
        <begin position="158"/>
        <end position="167"/>
    </location>
</feature>
<evidence type="ECO:0000313" key="3">
    <source>
        <dbReference type="Proteomes" id="UP000001627"/>
    </source>
</evidence>
<name>C6V578_NEORI</name>
<feature type="compositionally biased region" description="Acidic residues" evidence="1">
    <location>
        <begin position="169"/>
        <end position="181"/>
    </location>
</feature>
<protein>
    <submittedName>
        <fullName evidence="2">Uncharacterized protein</fullName>
    </submittedName>
</protein>
<reference evidence="2 3" key="1">
    <citation type="journal article" date="2009" name="Nucleic Acids Res.">
        <title>Analysis of complete genome sequence of Neorickettsia risticii: causative agent of Potomac horse fever.</title>
        <authorList>
            <person name="Lin M."/>
            <person name="Zhang C."/>
            <person name="Gibson K."/>
            <person name="Rikihisa Y."/>
        </authorList>
    </citation>
    <scope>NUCLEOTIDE SEQUENCE [LARGE SCALE GENOMIC DNA]</scope>
    <source>
        <strain evidence="2 3">Illinois</strain>
    </source>
</reference>
<gene>
    <name evidence="2" type="ordered locus">NRI_0567</name>
</gene>
<feature type="compositionally biased region" description="Low complexity" evidence="1">
    <location>
        <begin position="110"/>
        <end position="145"/>
    </location>
</feature>
<evidence type="ECO:0000313" key="2">
    <source>
        <dbReference type="EMBL" id="ACT69554.1"/>
    </source>
</evidence>
<feature type="compositionally biased region" description="Low complexity" evidence="1">
    <location>
        <begin position="300"/>
        <end position="309"/>
    </location>
</feature>
<feature type="compositionally biased region" description="Basic and acidic residues" evidence="1">
    <location>
        <begin position="182"/>
        <end position="231"/>
    </location>
</feature>
<dbReference type="Proteomes" id="UP000001627">
    <property type="component" value="Chromosome"/>
</dbReference>
<organism evidence="2 3">
    <name type="scientific">Neorickettsia risticii (strain Illinois)</name>
    <dbReference type="NCBI Taxonomy" id="434131"/>
    <lineage>
        <taxon>Bacteria</taxon>
        <taxon>Pseudomonadati</taxon>
        <taxon>Pseudomonadota</taxon>
        <taxon>Alphaproteobacteria</taxon>
        <taxon>Rickettsiales</taxon>
        <taxon>Anaplasmataceae</taxon>
        <taxon>Neorickettsia</taxon>
    </lineage>
</organism>
<proteinExistence type="predicted"/>
<dbReference type="KEGG" id="nri:NRI_0567"/>
<evidence type="ECO:0000256" key="1">
    <source>
        <dbReference type="SAM" id="MobiDB-lite"/>
    </source>
</evidence>
<feature type="compositionally biased region" description="Basic and acidic residues" evidence="1">
    <location>
        <begin position="87"/>
        <end position="96"/>
    </location>
</feature>